<dbReference type="Proteomes" id="UP000220455">
    <property type="component" value="Segment"/>
</dbReference>
<dbReference type="EMBL" id="KX349252">
    <property type="protein sequence ID" value="AOO03149.1"/>
    <property type="molecule type" value="Genomic_DNA"/>
</dbReference>
<dbReference type="EMBL" id="KX349246">
    <property type="protein sequence ID" value="AOO01866.1"/>
    <property type="molecule type" value="Genomic_DNA"/>
</dbReference>
<dbReference type="Proteomes" id="UP000220301">
    <property type="component" value="Segment"/>
</dbReference>
<dbReference type="EMBL" id="KX349283">
    <property type="protein sequence ID" value="AOO09788.1"/>
    <property type="molecule type" value="Genomic_DNA"/>
</dbReference>
<evidence type="ECO:0000313" key="8">
    <source>
        <dbReference type="EMBL" id="AON99084.1"/>
    </source>
</evidence>
<evidence type="ECO:0000313" key="9">
    <source>
        <dbReference type="EMBL" id="AON99298.1"/>
    </source>
</evidence>
<dbReference type="EMBL" id="KX349271">
    <property type="protein sequence ID" value="AOO07213.1"/>
    <property type="molecule type" value="Genomic_DNA"/>
</dbReference>
<evidence type="ECO:0000313" key="40">
    <source>
        <dbReference type="EMBL" id="AOO05930.1"/>
    </source>
</evidence>
<dbReference type="Proteomes" id="UP000220326">
    <property type="component" value="Segment"/>
</dbReference>
<dbReference type="Proteomes" id="UP000220656">
    <property type="component" value="Segment"/>
</dbReference>
<evidence type="ECO:0000313" key="10">
    <source>
        <dbReference type="EMBL" id="AON99513.1"/>
    </source>
</evidence>
<dbReference type="EMBL" id="KX349266">
    <property type="protein sequence ID" value="AOO06143.1"/>
    <property type="molecule type" value="Genomic_DNA"/>
</dbReference>
<dbReference type="EMBL" id="KX349276">
    <property type="protein sequence ID" value="AOO08287.1"/>
    <property type="molecule type" value="Genomic_DNA"/>
</dbReference>
<evidence type="ECO:0000313" key="12">
    <source>
        <dbReference type="EMBL" id="AON99940.1"/>
    </source>
</evidence>
<evidence type="ECO:0000313" key="17">
    <source>
        <dbReference type="EMBL" id="AOO01010.1"/>
    </source>
</evidence>
<dbReference type="Proteomes" id="UP000220212">
    <property type="component" value="Segment"/>
</dbReference>
<dbReference type="EMBL" id="KX349230">
    <property type="protein sequence ID" value="AON98440.1"/>
    <property type="molecule type" value="Genomic_DNA"/>
</dbReference>
<dbReference type="Proteomes" id="UP000220960">
    <property type="component" value="Segment"/>
</dbReference>
<proteinExistence type="predicted"/>
<dbReference type="EMBL" id="KX349255">
    <property type="protein sequence ID" value="AOO03791.1"/>
    <property type="molecule type" value="Genomic_DNA"/>
</dbReference>
<dbReference type="Proteomes" id="UP000220375">
    <property type="component" value="Segment"/>
</dbReference>
<dbReference type="Proteomes" id="UP000220822">
    <property type="component" value="Genome"/>
</dbReference>
<evidence type="ECO:0000313" key="44">
    <source>
        <dbReference type="EMBL" id="AOO06785.1"/>
    </source>
</evidence>
<dbReference type="EMBL" id="KX349250">
    <property type="protein sequence ID" value="AOO02721.1"/>
    <property type="molecule type" value="Genomic_DNA"/>
</dbReference>
<evidence type="ECO:0000313" key="16">
    <source>
        <dbReference type="EMBL" id="AOO00796.1"/>
    </source>
</evidence>
<dbReference type="Proteomes" id="UP000219973">
    <property type="component" value="Segment"/>
</dbReference>
<dbReference type="Proteomes" id="UP000220799">
    <property type="component" value="Segment"/>
</dbReference>
<dbReference type="EMBL" id="KX349227">
    <property type="protein sequence ID" value="AON97796.1"/>
    <property type="molecule type" value="Genomic_DNA"/>
</dbReference>
<evidence type="ECO:0000313" key="15">
    <source>
        <dbReference type="EMBL" id="AOO00582.1"/>
    </source>
</evidence>
<evidence type="ECO:0000313" key="62">
    <source>
        <dbReference type="Proteomes" id="UP000220274"/>
    </source>
</evidence>
<evidence type="ECO:0000313" key="27">
    <source>
        <dbReference type="EMBL" id="AOO03149.1"/>
    </source>
</evidence>
<evidence type="ECO:0000313" key="11">
    <source>
        <dbReference type="EMBL" id="AON99726.1"/>
    </source>
</evidence>
<dbReference type="Proteomes" id="UP000220495">
    <property type="component" value="Genome"/>
</dbReference>
<evidence type="ECO:0000313" key="53">
    <source>
        <dbReference type="EMBL" id="AOO08716.1"/>
    </source>
</evidence>
<dbReference type="Proteomes" id="UP000220657">
    <property type="component" value="Segment"/>
</dbReference>
<dbReference type="Proteomes" id="UP000220738">
    <property type="component" value="Segment"/>
</dbReference>
<dbReference type="EMBL" id="KX349261">
    <property type="protein sequence ID" value="AOO05074.1"/>
    <property type="molecule type" value="Genomic_DNA"/>
</dbReference>
<dbReference type="EMBL" id="KX349269">
    <property type="protein sequence ID" value="AOO06785.1"/>
    <property type="molecule type" value="Genomic_DNA"/>
</dbReference>
<dbReference type="Proteomes" id="UP000220477">
    <property type="component" value="Segment"/>
</dbReference>
<dbReference type="Proteomes" id="UP000220231">
    <property type="component" value="Segment"/>
</dbReference>
<dbReference type="EMBL" id="KX349260">
    <property type="protein sequence ID" value="AOO04860.1"/>
    <property type="molecule type" value="Genomic_DNA"/>
</dbReference>
<evidence type="ECO:0000313" key="52">
    <source>
        <dbReference type="EMBL" id="AOO08501.1"/>
    </source>
</evidence>
<dbReference type="Proteomes" id="UP000219765">
    <property type="component" value="Segment"/>
</dbReference>
<dbReference type="EMBL" id="KX349263">
    <property type="protein sequence ID" value="AOO05502.1"/>
    <property type="molecule type" value="Genomic_DNA"/>
</dbReference>
<evidence type="ECO:0000313" key="28">
    <source>
        <dbReference type="EMBL" id="AOO03363.1"/>
    </source>
</evidence>
<dbReference type="Proteomes" id="UP000220556">
    <property type="component" value="Segment"/>
</dbReference>
<evidence type="ECO:0000313" key="35">
    <source>
        <dbReference type="EMBL" id="AOO04860.1"/>
    </source>
</evidence>
<evidence type="ECO:0000313" key="39">
    <source>
        <dbReference type="EMBL" id="AOO05716.1"/>
    </source>
</evidence>
<dbReference type="EMBL" id="KX349265">
    <property type="protein sequence ID" value="AOO05930.1"/>
    <property type="molecule type" value="Genomic_DNA"/>
</dbReference>
<dbReference type="Proteomes" id="UP000219918">
    <property type="component" value="Segment"/>
</dbReference>
<dbReference type="EMBL" id="KX349257">
    <property type="protein sequence ID" value="AOO04219.1"/>
    <property type="molecule type" value="Genomic_DNA"/>
</dbReference>
<evidence type="ECO:0000313" key="7">
    <source>
        <dbReference type="EMBL" id="AON98870.1"/>
    </source>
</evidence>
<dbReference type="Proteomes" id="UP000220431">
    <property type="component" value="Genome"/>
</dbReference>
<evidence type="ECO:0000313" key="60">
    <source>
        <dbReference type="Proteomes" id="UP000219740"/>
    </source>
</evidence>
<evidence type="ECO:0000313" key="26">
    <source>
        <dbReference type="EMBL" id="AOO02935.1"/>
    </source>
</evidence>
<evidence type="ECO:0000313" key="54">
    <source>
        <dbReference type="EMBL" id="AOO08931.1"/>
    </source>
</evidence>
<dbReference type="EMBL" id="KX349279">
    <property type="protein sequence ID" value="AOO08931.1"/>
    <property type="molecule type" value="Genomic_DNA"/>
</dbReference>
<evidence type="ECO:0000313" key="2">
    <source>
        <dbReference type="EMBL" id="AON97796.1"/>
    </source>
</evidence>
<evidence type="ECO:0000313" key="48">
    <source>
        <dbReference type="EMBL" id="AOO07641.1"/>
    </source>
</evidence>
<dbReference type="EMBL" id="KX349243">
    <property type="protein sequence ID" value="AOO01224.1"/>
    <property type="molecule type" value="Genomic_DNA"/>
</dbReference>
<evidence type="ECO:0000313" key="50">
    <source>
        <dbReference type="EMBL" id="AOO08072.1"/>
    </source>
</evidence>
<dbReference type="EMBL" id="KX349231">
    <property type="protein sequence ID" value="AON98655.1"/>
    <property type="molecule type" value="Genomic_DNA"/>
</dbReference>
<dbReference type="Proteomes" id="UP000220280">
    <property type="component" value="Segment"/>
</dbReference>
<dbReference type="EMBL" id="KX349234">
    <property type="protein sequence ID" value="AON99298.1"/>
    <property type="molecule type" value="Genomic_DNA"/>
</dbReference>
<evidence type="ECO:0000313" key="24">
    <source>
        <dbReference type="EMBL" id="AOO02507.1"/>
    </source>
</evidence>
<evidence type="ECO:0000313" key="20">
    <source>
        <dbReference type="EMBL" id="AOO01652.1"/>
    </source>
</evidence>
<evidence type="ECO:0000313" key="32">
    <source>
        <dbReference type="EMBL" id="AOO04219.1"/>
    </source>
</evidence>
<evidence type="ECO:0000313" key="41">
    <source>
        <dbReference type="EMBL" id="AOO06143.1"/>
    </source>
</evidence>
<dbReference type="EMBL" id="KX349267">
    <property type="protein sequence ID" value="AOO06357.1"/>
    <property type="molecule type" value="Genomic_DNA"/>
</dbReference>
<dbReference type="Proteomes" id="UP000220745">
    <property type="component" value="Segment"/>
</dbReference>
<dbReference type="Proteomes" id="UP000220874">
    <property type="component" value="Segment"/>
</dbReference>
<dbReference type="Proteomes" id="UP000220815">
    <property type="component" value="Genome"/>
</dbReference>
<dbReference type="Proteomes" id="UP000220036">
    <property type="component" value="Segment"/>
</dbReference>
<evidence type="ECO:0000313" key="23">
    <source>
        <dbReference type="EMBL" id="AOO02293.1"/>
    </source>
</evidence>
<dbReference type="EMBL" id="KX349248">
    <property type="protein sequence ID" value="AOO02293.1"/>
    <property type="molecule type" value="Genomic_DNA"/>
</dbReference>
<dbReference type="EMBL" id="KX349242">
    <property type="protein sequence ID" value="AOO01010.1"/>
    <property type="molecule type" value="Genomic_DNA"/>
</dbReference>
<dbReference type="Proteomes" id="UP000220274">
    <property type="component" value="Genome"/>
</dbReference>
<dbReference type="Proteomes" id="UP000220968">
    <property type="component" value="Segment"/>
</dbReference>
<dbReference type="EMBL" id="KX349284">
    <property type="protein sequence ID" value="AOO10003.1"/>
    <property type="molecule type" value="Genomic_DNA"/>
</dbReference>
<dbReference type="Proteomes" id="UP000220290">
    <property type="component" value="Segment"/>
</dbReference>
<dbReference type="EMBL" id="KX349256">
    <property type="protein sequence ID" value="AOO04005.1"/>
    <property type="molecule type" value="Genomic_DNA"/>
</dbReference>
<dbReference type="EMBL" id="KX349281">
    <property type="protein sequence ID" value="AOO09360.1"/>
    <property type="molecule type" value="Genomic_DNA"/>
</dbReference>
<evidence type="ECO:0000313" key="57">
    <source>
        <dbReference type="EMBL" id="AOO09574.1"/>
    </source>
</evidence>
<dbReference type="EMBL" id="KX349282">
    <property type="protein sequence ID" value="AOO09574.1"/>
    <property type="molecule type" value="Genomic_DNA"/>
</dbReference>
<evidence type="ECO:0000313" key="4">
    <source>
        <dbReference type="EMBL" id="AON98224.1"/>
    </source>
</evidence>
<evidence type="ECO:0000313" key="3">
    <source>
        <dbReference type="EMBL" id="AON98010.1"/>
    </source>
</evidence>
<dbReference type="Proteomes" id="UP000219810">
    <property type="component" value="Segment"/>
</dbReference>
<evidence type="ECO:0000313" key="13">
    <source>
        <dbReference type="EMBL" id="AOO00155.1"/>
    </source>
</evidence>
<dbReference type="EMBL" id="KX349259">
    <property type="protein sequence ID" value="AOO04646.1"/>
    <property type="molecule type" value="Genomic_DNA"/>
</dbReference>
<dbReference type="Proteomes" id="UP000220287">
    <property type="component" value="Segment"/>
</dbReference>
<organism evidence="53 62">
    <name type="scientific">Synechococcus phage S-RIM2</name>
    <dbReference type="NCBI Taxonomy" id="687800"/>
    <lineage>
        <taxon>Viruses</taxon>
        <taxon>Duplodnaviria</taxon>
        <taxon>Heunggongvirae</taxon>
        <taxon>Uroviricota</taxon>
        <taxon>Caudoviricetes</taxon>
        <taxon>Pantevenvirales</taxon>
        <taxon>Kyanoviridae</taxon>
        <taxon>Nerrivikvirus</taxon>
        <taxon>Nerrivikvirus srim2</taxon>
    </lineage>
</organism>
<dbReference type="EMBL" id="KX349277">
    <property type="protein sequence ID" value="AOO08501.1"/>
    <property type="molecule type" value="Genomic_DNA"/>
</dbReference>
<dbReference type="EMBL" id="KX349258">
    <property type="protein sequence ID" value="AOO04433.1"/>
    <property type="molecule type" value="Genomic_DNA"/>
</dbReference>
<evidence type="ECO:0000313" key="25">
    <source>
        <dbReference type="EMBL" id="AOO02721.1"/>
    </source>
</evidence>
<dbReference type="EMBL" id="KX349241">
    <property type="protein sequence ID" value="AOO00796.1"/>
    <property type="molecule type" value="Genomic_DNA"/>
</dbReference>
<evidence type="ECO:0000313" key="37">
    <source>
        <dbReference type="EMBL" id="AOO05288.1"/>
    </source>
</evidence>
<dbReference type="EMBL" id="KX349237">
    <property type="protein sequence ID" value="AON99940.1"/>
    <property type="molecule type" value="Genomic_DNA"/>
</dbReference>
<evidence type="ECO:0000313" key="31">
    <source>
        <dbReference type="EMBL" id="AOO04005.1"/>
    </source>
</evidence>
<dbReference type="Proteomes" id="UP000220975">
    <property type="component" value="Segment"/>
</dbReference>
<gene>
    <name evidence="1" type="ORF">Fa020709_069</name>
    <name evidence="2" type="ORF">Fa100709_069</name>
    <name evidence="3" type="ORF">Fa240709_069</name>
    <name evidence="4" type="ORF">LIS011010_069</name>
    <name evidence="5" type="ORF">LIS021013_070</name>
    <name evidence="6" type="ORF">LIS061010_070</name>
    <name evidence="7" type="ORF">LIS091010_069</name>
    <name evidence="8" type="ORF">LIS111010_069</name>
    <name evidence="9" type="ORF">LIS121010_069</name>
    <name evidence="10" type="ORF">LIS141013_069</name>
    <name evidence="11" type="ORF">NJ_05_1013_068</name>
    <name evidence="12" type="ORF">Np010709_069</name>
    <name evidence="13" type="ORF">Np011112_069</name>
    <name evidence="14" type="ORF">Np030709_069</name>
    <name evidence="15" type="ORF">Np031112_068</name>
    <name evidence="16" type="ORF">Np041112_069</name>
    <name evidence="17" type="ORF">Np060912_069</name>
    <name evidence="18" type="ORF">Np111112_069</name>
    <name evidence="19" type="ORF">Np120912_069</name>
    <name evidence="20" type="ORF">Np140912_069</name>
    <name evidence="21" type="ORF">Np150709_069</name>
    <name evidence="22" type="ORF">Np151112_069</name>
    <name evidence="23" type="ORF">Np191112_068</name>
    <name evidence="24" type="ORF">Np200912_069</name>
    <name evidence="25" type="ORF">Np231112_069</name>
    <name evidence="26" type="ORF">Np241112_069</name>
    <name evidence="27" type="ORF">Np311112_069</name>
    <name evidence="28" type="ORF">Np330912_069</name>
    <name evidence="29" type="ORF">Np361112_069</name>
    <name evidence="30" type="ORF">RW010709_069</name>
    <name evidence="31" type="ORF">RW020113_069</name>
    <name evidence="32" type="ORF">RW020709_069</name>
    <name evidence="33" type="ORF">RW030709_069</name>
    <name evidence="34" type="ORF">RW081112_068</name>
    <name evidence="35" type="ORF">RW110905_069</name>
    <name evidence="36" type="ORF">RW120113_069</name>
    <name evidence="37" type="ORF">RW120709_069</name>
    <name evidence="38" type="ORF">RW141112_069</name>
    <name evidence="39" type="ORF">RW160905_069</name>
    <name evidence="40" type="ORF">RW170113_069</name>
    <name evidence="41" type="ORF">RW260905_068</name>
    <name evidence="42" type="ORF">RW291112_069</name>
    <name evidence="43" type="ORF">RW300905_069</name>
    <name evidence="44" type="ORF">RW340905_069</name>
    <name evidence="45" type="ORF">RW401112_069</name>
    <name evidence="46" type="ORF">Sn250709_069</name>
    <name evidence="47" type="ORF">W1010709_069</name>
    <name evidence="48" type="ORF">W1010910_069</name>
    <name evidence="49" type="ORF">W1030709_070</name>
    <name evidence="50" type="ORF">W1080709_069</name>
    <name evidence="51" type="ORF">W1090709_069</name>
    <name evidence="52" type="ORF">W1120909_069</name>
    <name evidence="53" type="ORF">W1130709_069</name>
    <name evidence="54" type="ORF">W1160709_069</name>
    <name evidence="55" type="ORF">W2020709_069</name>
    <name evidence="56" type="ORF">W2130910_069</name>
    <name evidence="57" type="ORF">W2140910_069</name>
    <name evidence="58" type="ORF">W2320910_069</name>
    <name evidence="59" type="ORF">W2390910_069</name>
</gene>
<dbReference type="EMBL" id="KX349253">
    <property type="protein sequence ID" value="AOO03363.1"/>
    <property type="molecule type" value="Genomic_DNA"/>
</dbReference>
<evidence type="ECO:0000313" key="22">
    <source>
        <dbReference type="EMBL" id="AOO02080.1"/>
    </source>
</evidence>
<evidence type="ECO:0000313" key="34">
    <source>
        <dbReference type="EMBL" id="AOO04646.1"/>
    </source>
</evidence>
<evidence type="ECO:0000313" key="49">
    <source>
        <dbReference type="EMBL" id="AOO07857.1"/>
    </source>
</evidence>
<evidence type="ECO:0000313" key="56">
    <source>
        <dbReference type="EMBL" id="AOO09360.1"/>
    </source>
</evidence>
<protein>
    <submittedName>
        <fullName evidence="53">Uncharacterized protein</fullName>
    </submittedName>
</protein>
<evidence type="ECO:0000313" key="55">
    <source>
        <dbReference type="EMBL" id="AOO09145.1"/>
    </source>
</evidence>
<dbReference type="EMBL" id="KX349273">
    <property type="protein sequence ID" value="AOO07641.1"/>
    <property type="molecule type" value="Genomic_DNA"/>
</dbReference>
<dbReference type="EMBL" id="KX349235">
    <property type="protein sequence ID" value="AON99513.1"/>
    <property type="molecule type" value="Genomic_DNA"/>
</dbReference>
<dbReference type="EMBL" id="KX349245">
    <property type="protein sequence ID" value="AOO01652.1"/>
    <property type="molecule type" value="Genomic_DNA"/>
</dbReference>
<dbReference type="EMBL" id="KX349228">
    <property type="protein sequence ID" value="AON98010.1"/>
    <property type="molecule type" value="Genomic_DNA"/>
</dbReference>
<dbReference type="EMBL" id="KX349254">
    <property type="protein sequence ID" value="AOO03577.1"/>
    <property type="molecule type" value="Genomic_DNA"/>
</dbReference>
<evidence type="ECO:0000313" key="61">
    <source>
        <dbReference type="Proteomes" id="UP000219765"/>
    </source>
</evidence>
<dbReference type="Proteomes" id="UP000220101">
    <property type="component" value="Segment"/>
</dbReference>
<dbReference type="Proteomes" id="UP000229411">
    <property type="component" value="Segment"/>
</dbReference>
<dbReference type="EMBL" id="KX349244">
    <property type="protein sequence ID" value="AOO01438.1"/>
    <property type="molecule type" value="Genomic_DNA"/>
</dbReference>
<evidence type="ECO:0000313" key="21">
    <source>
        <dbReference type="EMBL" id="AOO01866.1"/>
    </source>
</evidence>
<evidence type="ECO:0000313" key="46">
    <source>
        <dbReference type="EMBL" id="AOO07213.1"/>
    </source>
</evidence>
<evidence type="ECO:0000313" key="47">
    <source>
        <dbReference type="EMBL" id="AOO07427.1"/>
    </source>
</evidence>
<evidence type="ECO:0000313" key="18">
    <source>
        <dbReference type="EMBL" id="AOO01224.1"/>
    </source>
</evidence>
<dbReference type="Proteomes" id="UP000220171">
    <property type="component" value="Segment"/>
</dbReference>
<dbReference type="Proteomes" id="UP000220862">
    <property type="component" value="Segment"/>
</dbReference>
<dbReference type="EMBL" id="KX349251">
    <property type="protein sequence ID" value="AOO02935.1"/>
    <property type="molecule type" value="Genomic_DNA"/>
</dbReference>
<dbReference type="Proteomes" id="UP000219823">
    <property type="component" value="Segment"/>
</dbReference>
<dbReference type="EMBL" id="KX349239">
    <property type="protein sequence ID" value="AOO00369.1"/>
    <property type="molecule type" value="Genomic_DNA"/>
</dbReference>
<dbReference type="Proteomes" id="UP000220062">
    <property type="component" value="Segment"/>
</dbReference>
<evidence type="ECO:0000313" key="45">
    <source>
        <dbReference type="EMBL" id="AOO06999.1"/>
    </source>
</evidence>
<dbReference type="EMBL" id="KX349280">
    <property type="protein sequence ID" value="AOO09145.1"/>
    <property type="molecule type" value="Genomic_DNA"/>
</dbReference>
<dbReference type="Proteomes" id="UP000220457">
    <property type="component" value="Segment"/>
</dbReference>
<dbReference type="Proteomes" id="UP000220628">
    <property type="component" value="Segment"/>
</dbReference>
<dbReference type="EMBL" id="KX349233">
    <property type="protein sequence ID" value="AON99084.1"/>
    <property type="molecule type" value="Genomic_DNA"/>
</dbReference>
<evidence type="ECO:0000313" key="19">
    <source>
        <dbReference type="EMBL" id="AOO01438.1"/>
    </source>
</evidence>
<dbReference type="Proteomes" id="UP000220084">
    <property type="component" value="Segment"/>
</dbReference>
<dbReference type="Proteomes" id="UP000220878">
    <property type="component" value="Genome"/>
</dbReference>
<evidence type="ECO:0000313" key="14">
    <source>
        <dbReference type="EMBL" id="AOO00369.1"/>
    </source>
</evidence>
<dbReference type="EMBL" id="KX349264">
    <property type="protein sequence ID" value="AOO05716.1"/>
    <property type="molecule type" value="Genomic_DNA"/>
</dbReference>
<dbReference type="EMBL" id="KX349278">
    <property type="protein sequence ID" value="AOO08716.1"/>
    <property type="molecule type" value="Genomic_DNA"/>
</dbReference>
<evidence type="ECO:0000313" key="38">
    <source>
        <dbReference type="EMBL" id="AOO05502.1"/>
    </source>
</evidence>
<dbReference type="EMBL" id="KX349238">
    <property type="protein sequence ID" value="AOO00155.1"/>
    <property type="molecule type" value="Genomic_DNA"/>
</dbReference>
<dbReference type="Proteomes" id="UP000220729">
    <property type="component" value="Segment"/>
</dbReference>
<dbReference type="Proteomes" id="UP000220813">
    <property type="component" value="Segment"/>
</dbReference>
<dbReference type="Proteomes" id="UP000220420">
    <property type="component" value="Segment"/>
</dbReference>
<name>A0A1D7S4Z1_9CAUD</name>
<dbReference type="EMBL" id="KX349226">
    <property type="protein sequence ID" value="AON97582.1"/>
    <property type="molecule type" value="Genomic_DNA"/>
</dbReference>
<dbReference type="Proteomes" id="UP000220437">
    <property type="component" value="Segment"/>
</dbReference>
<dbReference type="EMBL" id="KX349274">
    <property type="protein sequence ID" value="AOO07857.1"/>
    <property type="molecule type" value="Genomic_DNA"/>
</dbReference>
<dbReference type="Proteomes" id="UP000219940">
    <property type="component" value="Segment"/>
</dbReference>
<dbReference type="Proteomes" id="UP000219987">
    <property type="component" value="Segment"/>
</dbReference>
<dbReference type="Proteomes" id="UP000219893">
    <property type="component" value="Segment"/>
</dbReference>
<dbReference type="EMBL" id="KX349272">
    <property type="protein sequence ID" value="AOO07427.1"/>
    <property type="molecule type" value="Genomic_DNA"/>
</dbReference>
<evidence type="ECO:0000313" key="33">
    <source>
        <dbReference type="EMBL" id="AOO04433.1"/>
    </source>
</evidence>
<evidence type="ECO:0000313" key="58">
    <source>
        <dbReference type="EMBL" id="AOO09788.1"/>
    </source>
</evidence>
<dbReference type="EMBL" id="KX349268">
    <property type="protein sequence ID" value="AOO06571.1"/>
    <property type="molecule type" value="Genomic_DNA"/>
</dbReference>
<evidence type="ECO:0000313" key="6">
    <source>
        <dbReference type="EMBL" id="AON98655.1"/>
    </source>
</evidence>
<dbReference type="EMBL" id="KX349275">
    <property type="protein sequence ID" value="AOO08072.1"/>
    <property type="molecule type" value="Genomic_DNA"/>
</dbReference>
<dbReference type="Proteomes" id="UP000219792">
    <property type="component" value="Segment"/>
</dbReference>
<dbReference type="Proteomes" id="UP000220999">
    <property type="component" value="Segment"/>
</dbReference>
<dbReference type="EMBL" id="KX349229">
    <property type="protein sequence ID" value="AON98224.1"/>
    <property type="molecule type" value="Genomic_DNA"/>
</dbReference>
<dbReference type="Proteomes" id="UP000219978">
    <property type="component" value="Segment"/>
</dbReference>
<dbReference type="Proteomes" id="UP000219867">
    <property type="component" value="Segment"/>
</dbReference>
<dbReference type="Proteomes" id="UP000220510">
    <property type="component" value="Genome"/>
</dbReference>
<dbReference type="Proteomes" id="UP000219866">
    <property type="component" value="Segment"/>
</dbReference>
<dbReference type="EMBL" id="KX349249">
    <property type="protein sequence ID" value="AOO02507.1"/>
    <property type="molecule type" value="Genomic_DNA"/>
</dbReference>
<dbReference type="Proteomes" id="UP000220899">
    <property type="component" value="Segment"/>
</dbReference>
<dbReference type="EMBL" id="KX349270">
    <property type="protein sequence ID" value="AOO06999.1"/>
    <property type="molecule type" value="Genomic_DNA"/>
</dbReference>
<dbReference type="Proteomes" id="UP000219740">
    <property type="component" value="Genome"/>
</dbReference>
<dbReference type="Proteomes" id="UP000220587">
    <property type="component" value="Segment"/>
</dbReference>
<reference evidence="60 61" key="1">
    <citation type="journal article" date="2016" name="Environ. Microbiol.">
        <title>Genomic diversification of marine cyanophages into stable ecotypes.</title>
        <authorList>
            <person name="Marston M.F."/>
            <person name="Martiny J.B."/>
        </authorList>
    </citation>
    <scope>NUCLEOTIDE SEQUENCE [LARGE SCALE GENOMIC DNA]</scope>
    <source>
        <strain evidence="1">Fa_02_0709</strain>
        <strain evidence="2">Fa_10_0709</strain>
        <strain evidence="3">Fa_24_0709</strain>
        <strain evidence="4">LIS_01_1010</strain>
        <strain evidence="5">LIS_02_1013</strain>
        <strain evidence="6">LIS_06_1010</strain>
        <strain evidence="7">LIS_09_1010</strain>
        <strain evidence="8">LIS_11_1010</strain>
        <strain evidence="9">LIS_12_1010</strain>
        <strain evidence="10">LIS_14_1013</strain>
        <strain evidence="11">NJ_05_1013</strain>
        <strain evidence="12">Np_01_0709</strain>
        <strain evidence="13">Np_01_1112</strain>
        <strain evidence="14">Np_03_0709</strain>
        <strain evidence="15">Np_03_1112</strain>
        <strain evidence="16">Np_04_1112</strain>
        <strain evidence="17">Np_06_0912</strain>
        <strain evidence="18">Np_11_1112</strain>
        <strain evidence="19">Np_12_0912</strain>
        <strain evidence="20">Np_14_0912</strain>
        <strain evidence="21">Np_15_0709</strain>
        <strain evidence="22">Np_15_1112</strain>
        <strain evidence="23">Np_19_1112</strain>
        <strain evidence="24">Np_20_0912</strain>
        <strain evidence="25">Np_23_1112</strain>
        <strain evidence="26">Np_24_1112</strain>
        <strain evidence="27">Np_31_1112</strain>
        <strain evidence="28">Np_33_0912</strain>
        <strain evidence="29">Np_36_1112</strain>
        <strain evidence="30">RW_01_0709</strain>
        <strain evidence="31">RW_02_0113</strain>
        <strain evidence="32">RW_02_0709</strain>
        <strain evidence="33">RW_03_0709</strain>
        <strain evidence="34">RW_08_1112</strain>
        <strain evidence="35">RW_11_0905</strain>
        <strain evidence="36">RW_12_0113</strain>
        <strain evidence="37">RW_12_0709</strain>
        <strain evidence="38">RW_14_1112</strain>
        <strain evidence="39">RW_16_0905</strain>
        <strain evidence="40">RW_17_0113</strain>
        <strain evidence="41">RW_26_0905</strain>
        <strain evidence="42">RW_29_1112</strain>
        <strain evidence="43">RW_30_0905</strain>
        <strain evidence="44">RW_34_0905</strain>
        <strain evidence="45">RW_40_1112</strain>
        <strain evidence="46">Sn_25_0709</strain>
        <strain evidence="47">W1_01_0709</strain>
        <strain evidence="48">W1_01_0910</strain>
        <strain evidence="49">W1_03_0709</strain>
        <strain evidence="50">W1_08_0709</strain>
        <strain evidence="51">W1_09_0709</strain>
        <strain evidence="52">W1_12_0909</strain>
        <strain evidence="53">W1_13_0709</strain>
        <strain evidence="54">W1_16_0709</strain>
        <strain evidence="55">W2_02_0709</strain>
        <strain evidence="56">W2_13_0910</strain>
        <strain evidence="57">W2_14_0910</strain>
        <strain evidence="58">W2_32_0910</strain>
        <strain evidence="59">W2_39_0910</strain>
    </source>
</reference>
<accession>A0A1D7S4Z1</accession>
<evidence type="ECO:0000313" key="5">
    <source>
        <dbReference type="EMBL" id="AON98440.1"/>
    </source>
</evidence>
<evidence type="ECO:0000313" key="42">
    <source>
        <dbReference type="EMBL" id="AOO06357.1"/>
    </source>
</evidence>
<dbReference type="Proteomes" id="UP000220787">
    <property type="component" value="Segment"/>
</dbReference>
<evidence type="ECO:0000313" key="59">
    <source>
        <dbReference type="EMBL" id="AOO10003.1"/>
    </source>
</evidence>
<dbReference type="Proteomes" id="UP000219847">
    <property type="component" value="Segment"/>
</dbReference>
<evidence type="ECO:0000313" key="29">
    <source>
        <dbReference type="EMBL" id="AOO03577.1"/>
    </source>
</evidence>
<evidence type="ECO:0000313" key="30">
    <source>
        <dbReference type="EMBL" id="AOO03791.1"/>
    </source>
</evidence>
<evidence type="ECO:0000313" key="51">
    <source>
        <dbReference type="EMBL" id="AOO08287.1"/>
    </source>
</evidence>
<dbReference type="EMBL" id="KX349232">
    <property type="protein sequence ID" value="AON98870.1"/>
    <property type="molecule type" value="Genomic_DNA"/>
</dbReference>
<evidence type="ECO:0000313" key="43">
    <source>
        <dbReference type="EMBL" id="AOO06571.1"/>
    </source>
</evidence>
<sequence>MFDTTLDLFTHNENLNDRDHMIDTMGETYFKAMTTLAADERNFDAIACYEEWVVDGVDPQDGDVEVIFCPDLTLEREEN</sequence>
<evidence type="ECO:0000313" key="1">
    <source>
        <dbReference type="EMBL" id="AON97582.1"/>
    </source>
</evidence>
<dbReference type="Proteomes" id="UP000220257">
    <property type="component" value="Genome"/>
</dbReference>
<dbReference type="EMBL" id="KX349236">
    <property type="protein sequence ID" value="AON99726.1"/>
    <property type="molecule type" value="Genomic_DNA"/>
</dbReference>
<dbReference type="EMBL" id="KX349262">
    <property type="protein sequence ID" value="AOO05288.1"/>
    <property type="molecule type" value="Genomic_DNA"/>
</dbReference>
<dbReference type="EMBL" id="KX349240">
    <property type="protein sequence ID" value="AOO00582.1"/>
    <property type="molecule type" value="Genomic_DNA"/>
</dbReference>
<dbReference type="EMBL" id="KX349247">
    <property type="protein sequence ID" value="AOO02080.1"/>
    <property type="molecule type" value="Genomic_DNA"/>
</dbReference>
<evidence type="ECO:0000313" key="36">
    <source>
        <dbReference type="EMBL" id="AOO05074.1"/>
    </source>
</evidence>